<protein>
    <recommendedName>
        <fullName evidence="1">YvlB/LiaX N-terminal domain-containing protein</fullName>
    </recommendedName>
</protein>
<dbReference type="InterPro" id="IPR053959">
    <property type="entry name" value="YvlB/LiaX_N"/>
</dbReference>
<evidence type="ECO:0000313" key="3">
    <source>
        <dbReference type="Proteomes" id="UP000178606"/>
    </source>
</evidence>
<evidence type="ECO:0000259" key="1">
    <source>
        <dbReference type="Pfam" id="PF22746"/>
    </source>
</evidence>
<reference evidence="2 3" key="1">
    <citation type="journal article" date="2016" name="Nat. Commun.">
        <title>Thousands of microbial genomes shed light on interconnected biogeochemical processes in an aquifer system.</title>
        <authorList>
            <person name="Anantharaman K."/>
            <person name="Brown C.T."/>
            <person name="Hug L.A."/>
            <person name="Sharon I."/>
            <person name="Castelle C.J."/>
            <person name="Probst A.J."/>
            <person name="Thomas B.C."/>
            <person name="Singh A."/>
            <person name="Wilkins M.J."/>
            <person name="Karaoz U."/>
            <person name="Brodie E.L."/>
            <person name="Williams K.H."/>
            <person name="Hubbard S.S."/>
            <person name="Banfield J.F."/>
        </authorList>
    </citation>
    <scope>NUCLEOTIDE SEQUENCE [LARGE SCALE GENOMIC DNA]</scope>
    <source>
        <strain evidence="3">RIFCSPLOWO2_12_FULL_64_10</strain>
    </source>
</reference>
<proteinExistence type="predicted"/>
<dbReference type="EMBL" id="MFKF01000341">
    <property type="protein sequence ID" value="OGG46124.1"/>
    <property type="molecule type" value="Genomic_DNA"/>
</dbReference>
<feature type="domain" description="YvlB/LiaX N-terminal" evidence="1">
    <location>
        <begin position="3"/>
        <end position="31"/>
    </location>
</feature>
<comment type="caution">
    <text evidence="2">The sequence shown here is derived from an EMBL/GenBank/DDBJ whole genome shotgun (WGS) entry which is preliminary data.</text>
</comment>
<name>A0A1F6CAB8_HANXR</name>
<accession>A0A1F6CAB8</accession>
<organism evidence="2 3">
    <name type="scientific">Handelsmanbacteria sp. (strain RIFCSPLOWO2_12_FULL_64_10)</name>
    <dbReference type="NCBI Taxonomy" id="1817868"/>
    <lineage>
        <taxon>Bacteria</taxon>
        <taxon>Candidatus Handelsmaniibacteriota</taxon>
    </lineage>
</organism>
<dbReference type="AlphaFoldDB" id="A0A1F6CAB8"/>
<evidence type="ECO:0000313" key="2">
    <source>
        <dbReference type="EMBL" id="OGG46124.1"/>
    </source>
</evidence>
<gene>
    <name evidence="2" type="ORF">A3F84_26910</name>
</gene>
<dbReference type="Pfam" id="PF22746">
    <property type="entry name" value="SHOCT-like_DUF2089-C"/>
    <property type="match status" value="1"/>
</dbReference>
<sequence length="121" mass="13456">MSEERMKILKMLEEGKINVEEAARLIEAIEPPTPARRESSGEKAEFLRILVCENGQEKVKVNVPLALARIAMRAIPNSARQQINAQGLDIDQLLNGVVDNLKPGKLVEVQDGSDHVEIFLE</sequence>
<dbReference type="Proteomes" id="UP000178606">
    <property type="component" value="Unassembled WGS sequence"/>
</dbReference>